<dbReference type="AlphaFoldDB" id="A0A383EX32"/>
<feature type="non-terminal residue" evidence="1">
    <location>
        <position position="30"/>
    </location>
</feature>
<dbReference type="EMBL" id="UINC01229328">
    <property type="protein sequence ID" value="SVE60993.1"/>
    <property type="molecule type" value="Genomic_DNA"/>
</dbReference>
<gene>
    <name evidence="1" type="ORF">METZ01_LOCUS513847</name>
</gene>
<proteinExistence type="predicted"/>
<reference evidence="1" key="1">
    <citation type="submission" date="2018-05" db="EMBL/GenBank/DDBJ databases">
        <authorList>
            <person name="Lanie J.A."/>
            <person name="Ng W.-L."/>
            <person name="Kazmierczak K.M."/>
            <person name="Andrzejewski T.M."/>
            <person name="Davidsen T.M."/>
            <person name="Wayne K.J."/>
            <person name="Tettelin H."/>
            <person name="Glass J.I."/>
            <person name="Rusch D."/>
            <person name="Podicherti R."/>
            <person name="Tsui H.-C.T."/>
            <person name="Winkler M.E."/>
        </authorList>
    </citation>
    <scope>NUCLEOTIDE SEQUENCE</scope>
</reference>
<accession>A0A383EX32</accession>
<organism evidence="1">
    <name type="scientific">marine metagenome</name>
    <dbReference type="NCBI Taxonomy" id="408172"/>
    <lineage>
        <taxon>unclassified sequences</taxon>
        <taxon>metagenomes</taxon>
        <taxon>ecological metagenomes</taxon>
    </lineage>
</organism>
<evidence type="ECO:0000313" key="1">
    <source>
        <dbReference type="EMBL" id="SVE60993.1"/>
    </source>
</evidence>
<sequence>MEHHDTFVEFHLINLLVYMLNQSISDYVEN</sequence>
<name>A0A383EX32_9ZZZZ</name>
<protein>
    <submittedName>
        <fullName evidence="1">Uncharacterized protein</fullName>
    </submittedName>
</protein>